<accession>A0ABX0XNM8</accession>
<gene>
    <name evidence="6" type="ORF">GGR88_002497</name>
</gene>
<proteinExistence type="predicted"/>
<dbReference type="NCBIfam" id="NF033233">
    <property type="entry name" value="twin_helix"/>
    <property type="match status" value="1"/>
</dbReference>
<dbReference type="EMBL" id="JAATJE010000002">
    <property type="protein sequence ID" value="NJC34983.1"/>
    <property type="molecule type" value="Genomic_DNA"/>
</dbReference>
<evidence type="ECO:0000313" key="7">
    <source>
        <dbReference type="Proteomes" id="UP000734218"/>
    </source>
</evidence>
<comment type="caution">
    <text evidence="6">The sequence shown here is derived from an EMBL/GenBank/DDBJ whole genome shotgun (WGS) entry which is preliminary data.</text>
</comment>
<keyword evidence="1 4" id="KW-0812">Transmembrane</keyword>
<dbReference type="Pfam" id="PF04588">
    <property type="entry name" value="HIG_1_N"/>
    <property type="match status" value="1"/>
</dbReference>
<evidence type="ECO:0000256" key="4">
    <source>
        <dbReference type="SAM" id="Phobius"/>
    </source>
</evidence>
<evidence type="ECO:0000313" key="6">
    <source>
        <dbReference type="EMBL" id="NJC34983.1"/>
    </source>
</evidence>
<evidence type="ECO:0000256" key="3">
    <source>
        <dbReference type="ARBA" id="ARBA00023136"/>
    </source>
</evidence>
<protein>
    <submittedName>
        <fullName evidence="6">Archaellin</fullName>
    </submittedName>
</protein>
<dbReference type="InterPro" id="IPR007667">
    <property type="entry name" value="Hypoxia_induced_domain"/>
</dbReference>
<feature type="domain" description="HIG1" evidence="5">
    <location>
        <begin position="1"/>
        <end position="73"/>
    </location>
</feature>
<evidence type="ECO:0000256" key="2">
    <source>
        <dbReference type="ARBA" id="ARBA00022989"/>
    </source>
</evidence>
<dbReference type="PROSITE" id="PS51503">
    <property type="entry name" value="HIG1"/>
    <property type="match status" value="1"/>
</dbReference>
<sequence>MTTFLIILVVLAAIATLVALVRGIVTFLRTTEADLKGTGASASGLKQNKMMMQRVTFQAAAVLIAALALLLSR</sequence>
<evidence type="ECO:0000259" key="5">
    <source>
        <dbReference type="PROSITE" id="PS51503"/>
    </source>
</evidence>
<reference evidence="6 7" key="1">
    <citation type="submission" date="2020-03" db="EMBL/GenBank/DDBJ databases">
        <title>Genomic Encyclopedia of Type Strains, Phase IV (KMG-IV): sequencing the most valuable type-strain genomes for metagenomic binning, comparative biology and taxonomic classification.</title>
        <authorList>
            <person name="Goeker M."/>
        </authorList>
    </citation>
    <scope>NUCLEOTIDE SEQUENCE [LARGE SCALE GENOMIC DNA]</scope>
    <source>
        <strain evidence="6 7">DSM 27651</strain>
    </source>
</reference>
<keyword evidence="3 4" id="KW-0472">Membrane</keyword>
<name>A0ABX0XNM8_9SPHN</name>
<feature type="transmembrane region" description="Helical" evidence="4">
    <location>
        <begin position="55"/>
        <end position="72"/>
    </location>
</feature>
<evidence type="ECO:0000256" key="1">
    <source>
        <dbReference type="ARBA" id="ARBA00022692"/>
    </source>
</evidence>
<dbReference type="Proteomes" id="UP000734218">
    <property type="component" value="Unassembled WGS sequence"/>
</dbReference>
<keyword evidence="7" id="KW-1185">Reference proteome</keyword>
<keyword evidence="2 4" id="KW-1133">Transmembrane helix</keyword>
<dbReference type="RefSeq" id="WP_167955461.1">
    <property type="nucleotide sequence ID" value="NZ_JAATJE010000002.1"/>
</dbReference>
<organism evidence="6 7">
    <name type="scientific">Sphingomonas jejuensis</name>
    <dbReference type="NCBI Taxonomy" id="904715"/>
    <lineage>
        <taxon>Bacteria</taxon>
        <taxon>Pseudomonadati</taxon>
        <taxon>Pseudomonadota</taxon>
        <taxon>Alphaproteobacteria</taxon>
        <taxon>Sphingomonadales</taxon>
        <taxon>Sphingomonadaceae</taxon>
        <taxon>Sphingomonas</taxon>
    </lineage>
</organism>